<evidence type="ECO:0000256" key="1">
    <source>
        <dbReference type="ARBA" id="ARBA00004141"/>
    </source>
</evidence>
<feature type="region of interest" description="Disordered" evidence="5">
    <location>
        <begin position="744"/>
        <end position="775"/>
    </location>
</feature>
<keyword evidence="4 6" id="KW-0472">Membrane</keyword>
<feature type="transmembrane region" description="Helical" evidence="6">
    <location>
        <begin position="534"/>
        <end position="556"/>
    </location>
</feature>
<dbReference type="GO" id="GO:0015179">
    <property type="term" value="F:L-amino acid transmembrane transporter activity"/>
    <property type="evidence" value="ECO:0007669"/>
    <property type="project" value="TreeGrafter"/>
</dbReference>
<comment type="subcellular location">
    <subcellularLocation>
        <location evidence="1">Membrane</location>
        <topology evidence="1">Multi-pass membrane protein</topology>
    </subcellularLocation>
</comment>
<protein>
    <submittedName>
        <fullName evidence="7">Uncharacterized protein</fullName>
    </submittedName>
</protein>
<dbReference type="PANTHER" id="PTHR11785:SF353">
    <property type="entry name" value="METHIONINE TRANSPORTER (EUROFUNG)"/>
    <property type="match status" value="1"/>
</dbReference>
<feature type="transmembrane region" description="Helical" evidence="6">
    <location>
        <begin position="364"/>
        <end position="384"/>
    </location>
</feature>
<comment type="caution">
    <text evidence="7">The sequence shown here is derived from an EMBL/GenBank/DDBJ whole genome shotgun (WGS) entry which is preliminary data.</text>
</comment>
<dbReference type="InterPro" id="IPR002293">
    <property type="entry name" value="AA/rel_permease1"/>
</dbReference>
<name>A0A9P9XY27_9HYPO</name>
<dbReference type="SUPFAM" id="SSF51735">
    <property type="entry name" value="NAD(P)-binding Rossmann-fold domains"/>
    <property type="match status" value="1"/>
</dbReference>
<dbReference type="OrthoDB" id="5982228at2759"/>
<dbReference type="PANTHER" id="PTHR11785">
    <property type="entry name" value="AMINO ACID TRANSPORTER"/>
    <property type="match status" value="1"/>
</dbReference>
<feature type="transmembrane region" description="Helical" evidence="6">
    <location>
        <begin position="198"/>
        <end position="217"/>
    </location>
</feature>
<feature type="transmembrane region" description="Helical" evidence="6">
    <location>
        <begin position="471"/>
        <end position="497"/>
    </location>
</feature>
<reference evidence="7" key="1">
    <citation type="journal article" date="2021" name="J Fungi (Basel)">
        <title>Genomic and Metabolomic Analyses of the Marine Fungus Emericellopsis cladophorae: Insights into Saltwater Adaptability Mechanisms and Its Biosynthetic Potential.</title>
        <authorList>
            <person name="Goncalves M.F.M."/>
            <person name="Hilario S."/>
            <person name="Van de Peer Y."/>
            <person name="Esteves A.C."/>
            <person name="Alves A."/>
        </authorList>
    </citation>
    <scope>NUCLEOTIDE SEQUENCE</scope>
    <source>
        <strain evidence="7">MUM 19.33</strain>
    </source>
</reference>
<dbReference type="InterPro" id="IPR050598">
    <property type="entry name" value="AminoAcid_Transporter"/>
</dbReference>
<dbReference type="Pfam" id="PF13520">
    <property type="entry name" value="AA_permease_2"/>
    <property type="match status" value="1"/>
</dbReference>
<evidence type="ECO:0000256" key="3">
    <source>
        <dbReference type="ARBA" id="ARBA00022989"/>
    </source>
</evidence>
<dbReference type="AlphaFoldDB" id="A0A9P9XY27"/>
<dbReference type="RefSeq" id="XP_051360808.1">
    <property type="nucleotide sequence ID" value="XM_051508057.1"/>
</dbReference>
<keyword evidence="8" id="KW-1185">Reference proteome</keyword>
<proteinExistence type="predicted"/>
<feature type="transmembrane region" description="Helical" evidence="6">
    <location>
        <begin position="223"/>
        <end position="246"/>
    </location>
</feature>
<evidence type="ECO:0000313" key="7">
    <source>
        <dbReference type="EMBL" id="KAI6779952.1"/>
    </source>
</evidence>
<dbReference type="InterPro" id="IPR036291">
    <property type="entry name" value="NAD(P)-bd_dom_sf"/>
</dbReference>
<dbReference type="EMBL" id="JAGIXG020000039">
    <property type="protein sequence ID" value="KAI6779952.1"/>
    <property type="molecule type" value="Genomic_DNA"/>
</dbReference>
<reference evidence="7" key="2">
    <citation type="submission" date="2022-07" db="EMBL/GenBank/DDBJ databases">
        <authorList>
            <person name="Goncalves M.F.M."/>
            <person name="Hilario S."/>
            <person name="Van De Peer Y."/>
            <person name="Esteves A.C."/>
            <person name="Alves A."/>
        </authorList>
    </citation>
    <scope>NUCLEOTIDE SEQUENCE</scope>
    <source>
        <strain evidence="7">MUM 19.33</strain>
    </source>
</reference>
<organism evidence="7 8">
    <name type="scientific">Emericellopsis cladophorae</name>
    <dbReference type="NCBI Taxonomy" id="2686198"/>
    <lineage>
        <taxon>Eukaryota</taxon>
        <taxon>Fungi</taxon>
        <taxon>Dikarya</taxon>
        <taxon>Ascomycota</taxon>
        <taxon>Pezizomycotina</taxon>
        <taxon>Sordariomycetes</taxon>
        <taxon>Hypocreomycetidae</taxon>
        <taxon>Hypocreales</taxon>
        <taxon>Bionectriaceae</taxon>
        <taxon>Emericellopsis</taxon>
    </lineage>
</organism>
<evidence type="ECO:0000256" key="2">
    <source>
        <dbReference type="ARBA" id="ARBA00022692"/>
    </source>
</evidence>
<sequence length="966" mass="106409">MADPLPVWLPREDVAHTQQPPLFLGAQDDDDDNDLIRRVTGAPVNKNDFVTRTPKEPFRLSFMDVLCLVVNRTIGIFSGPQEVMKGVKSPGLAMLMWVLGCIHSISGAHVFIEYGLNVPRYVIDGVEQSVPRSGGELHYLSYVFPSPSYGQGTVLLSGVMFGISFLCVGNMASNCLDCALRIMQAGQPRKTELELNKGAIYGIAIVIATLTCFIHAFSRRGGILLNNFLAFVKVCFLLAIILSTWIKAGGSSGIWAFRNDFDTYVDVDAQVSTDQSGYTQAFYTVVFAYFGFYQPTYVLGEIKNPRKNLPRSIWWGLGIVSTLYLAVNVCYMIVVPPRAQMNNNVAQAFFARIFDDSIAAKRTVSILLAISSFGNIVVWTFTAARMKQEIAKKCFIPFASFFAKNKDLSLGRLLLWLEGNKRDKQGRNRRFGFLEPANHQEKTPVGALCLHLVTCVILILATFGMTPSNAYVLLSRLLCYVLAAFCGVFLALGILLLRFRGPPQTNLGSPEGPGQPSATKTWADMTSGTVNPRLSIVCAFLYLVGNLSLIIMPWVKPRSPAAAAAKPAAWYVVPTVSLSIITFASLWFVGFCAITEYTSYSGRKRFVYAALPEFDWAHRSQPELGRILKHETITRRWEATETHELQAPITSAEKGPLQAVSNMEMGHTEGLTVARDFADRIHGKTVLVTGANLEGIGFSTAQAFASGSPAQLILCGRNPSKVRAAIDALQAQYPHDDYRSLQVGLGRQGAPRLGRRPRRPNCRQQRRHHSSPRGDVRIVNVSSRSPTSSGPRFSDINFEVKNGDLPEAEKPDEAMFRFWGYENIMDHAKLPLDGYSRSMVANVLFSVGATDRLYEKYGILSTSGNPGIIDTDLPCIFPASEKRAMEAAFASGKTKKRTLSMGASTSLVAALDPKLKVESKPGQENYGVFLEDCQISDKARPPAVSSQNADILWSLPEKLVGQTFSW</sequence>
<feature type="transmembrane region" description="Helical" evidence="6">
    <location>
        <begin position="445"/>
        <end position="465"/>
    </location>
</feature>
<feature type="transmembrane region" description="Helical" evidence="6">
    <location>
        <begin position="568"/>
        <end position="595"/>
    </location>
</feature>
<dbReference type="Proteomes" id="UP001055219">
    <property type="component" value="Unassembled WGS sequence"/>
</dbReference>
<evidence type="ECO:0000256" key="6">
    <source>
        <dbReference type="SAM" id="Phobius"/>
    </source>
</evidence>
<feature type="transmembrane region" description="Helical" evidence="6">
    <location>
        <begin position="313"/>
        <end position="334"/>
    </location>
</feature>
<keyword evidence="2 6" id="KW-0812">Transmembrane</keyword>
<dbReference type="GO" id="GO:0016020">
    <property type="term" value="C:membrane"/>
    <property type="evidence" value="ECO:0007669"/>
    <property type="project" value="UniProtKB-SubCell"/>
</dbReference>
<gene>
    <name evidence="7" type="ORF">J7T54_000252</name>
</gene>
<dbReference type="GeneID" id="75826773"/>
<keyword evidence="3 6" id="KW-1133">Transmembrane helix</keyword>
<dbReference type="Gene3D" id="1.20.1740.10">
    <property type="entry name" value="Amino acid/polyamine transporter I"/>
    <property type="match status" value="1"/>
</dbReference>
<evidence type="ECO:0000313" key="8">
    <source>
        <dbReference type="Proteomes" id="UP001055219"/>
    </source>
</evidence>
<accession>A0A9P9XY27</accession>
<dbReference type="Gene3D" id="3.40.50.720">
    <property type="entry name" value="NAD(P)-binding Rossmann-like Domain"/>
    <property type="match status" value="2"/>
</dbReference>
<feature type="compositionally biased region" description="Basic residues" evidence="5">
    <location>
        <begin position="753"/>
        <end position="771"/>
    </location>
</feature>
<evidence type="ECO:0000256" key="4">
    <source>
        <dbReference type="ARBA" id="ARBA00023136"/>
    </source>
</evidence>
<evidence type="ECO:0000256" key="5">
    <source>
        <dbReference type="SAM" id="MobiDB-lite"/>
    </source>
</evidence>